<evidence type="ECO:0000256" key="11">
    <source>
        <dbReference type="HAMAP-Rule" id="MF_00129"/>
    </source>
</evidence>
<dbReference type="InterPro" id="IPR026904">
    <property type="entry name" value="MnmG_C"/>
</dbReference>
<comment type="cofactor">
    <cofactor evidence="1 11">
        <name>FAD</name>
        <dbReference type="ChEBI" id="CHEBI:57692"/>
    </cofactor>
</comment>
<dbReference type="InterPro" id="IPR002218">
    <property type="entry name" value="MnmG-rel"/>
</dbReference>
<keyword evidence="6 11" id="KW-0819">tRNA processing</keyword>
<dbReference type="NCBIfam" id="TIGR00136">
    <property type="entry name" value="mnmG_gidA"/>
    <property type="match status" value="1"/>
</dbReference>
<keyword evidence="14" id="KW-1185">Reference proteome</keyword>
<dbReference type="PANTHER" id="PTHR11806">
    <property type="entry name" value="GLUCOSE INHIBITED DIVISION PROTEIN A"/>
    <property type="match status" value="1"/>
</dbReference>
<dbReference type="Pfam" id="PF01134">
    <property type="entry name" value="GIDA"/>
    <property type="match status" value="1"/>
</dbReference>
<dbReference type="PANTHER" id="PTHR11806:SF0">
    <property type="entry name" value="PROTEIN MTO1 HOMOLOG, MITOCHONDRIAL"/>
    <property type="match status" value="1"/>
</dbReference>
<evidence type="ECO:0000256" key="7">
    <source>
        <dbReference type="ARBA" id="ARBA00022827"/>
    </source>
</evidence>
<keyword evidence="11" id="KW-0963">Cytoplasm</keyword>
<dbReference type="PROSITE" id="PS01280">
    <property type="entry name" value="GIDA_1"/>
    <property type="match status" value="1"/>
</dbReference>
<dbReference type="InterPro" id="IPR040131">
    <property type="entry name" value="MnmG_N"/>
</dbReference>
<reference evidence="13 14" key="1">
    <citation type="submission" date="2019-05" db="EMBL/GenBank/DDBJ databases">
        <title>Dyadobacter AR-3-8 sp. nov., isolated from arctic soil.</title>
        <authorList>
            <person name="Chaudhary D.K."/>
        </authorList>
    </citation>
    <scope>NUCLEOTIDE SEQUENCE [LARGE SCALE GENOMIC DNA]</scope>
    <source>
        <strain evidence="13 14">AR-3-8</strain>
    </source>
</reference>
<dbReference type="SMART" id="SM01228">
    <property type="entry name" value="GIDA_assoc_3"/>
    <property type="match status" value="1"/>
</dbReference>
<evidence type="ECO:0000256" key="1">
    <source>
        <dbReference type="ARBA" id="ARBA00001974"/>
    </source>
</evidence>
<comment type="caution">
    <text evidence="11">Lacks conserved residue(s) required for the propagation of feature annotation.</text>
</comment>
<feature type="binding site" evidence="11">
    <location>
        <begin position="270"/>
        <end position="284"/>
    </location>
    <ligand>
        <name>NAD(+)</name>
        <dbReference type="ChEBI" id="CHEBI:57540"/>
    </ligand>
</feature>
<dbReference type="Gene3D" id="1.10.150.570">
    <property type="entry name" value="GidA associated domain, C-terminal subdomain"/>
    <property type="match status" value="1"/>
</dbReference>
<dbReference type="Pfam" id="PF21680">
    <property type="entry name" value="GIDA_C_1st"/>
    <property type="match status" value="1"/>
</dbReference>
<dbReference type="GO" id="GO:0002098">
    <property type="term" value="P:tRNA wobble uridine modification"/>
    <property type="evidence" value="ECO:0007669"/>
    <property type="project" value="InterPro"/>
</dbReference>
<keyword evidence="7 11" id="KW-0274">FAD</keyword>
<evidence type="ECO:0000256" key="6">
    <source>
        <dbReference type="ARBA" id="ARBA00022694"/>
    </source>
</evidence>
<evidence type="ECO:0000256" key="8">
    <source>
        <dbReference type="ARBA" id="ARBA00023027"/>
    </source>
</evidence>
<dbReference type="EMBL" id="SZVO01000034">
    <property type="protein sequence ID" value="TKT85103.1"/>
    <property type="molecule type" value="Genomic_DNA"/>
</dbReference>
<dbReference type="GO" id="GO:0050660">
    <property type="term" value="F:flavin adenine dinucleotide binding"/>
    <property type="evidence" value="ECO:0007669"/>
    <property type="project" value="UniProtKB-UniRule"/>
</dbReference>
<feature type="binding site" evidence="11">
    <location>
        <begin position="11"/>
        <end position="16"/>
    </location>
    <ligand>
        <name>FAD</name>
        <dbReference type="ChEBI" id="CHEBI:57692"/>
    </ligand>
</feature>
<dbReference type="SUPFAM" id="SSF51905">
    <property type="entry name" value="FAD/NAD(P)-binding domain"/>
    <property type="match status" value="1"/>
</dbReference>
<evidence type="ECO:0000313" key="14">
    <source>
        <dbReference type="Proteomes" id="UP000304900"/>
    </source>
</evidence>
<dbReference type="AlphaFoldDB" id="A0A4V6Y1S3"/>
<dbReference type="GO" id="GO:0030488">
    <property type="term" value="P:tRNA methylation"/>
    <property type="evidence" value="ECO:0007669"/>
    <property type="project" value="TreeGrafter"/>
</dbReference>
<dbReference type="Pfam" id="PF13932">
    <property type="entry name" value="SAM_GIDA_C"/>
    <property type="match status" value="1"/>
</dbReference>
<dbReference type="OrthoDB" id="9815560at2"/>
<dbReference type="InterPro" id="IPR044920">
    <property type="entry name" value="MnmG_C_subdom_sf"/>
</dbReference>
<name>A0A4V6Y1S3_9BACT</name>
<dbReference type="GO" id="GO:0005829">
    <property type="term" value="C:cytosol"/>
    <property type="evidence" value="ECO:0007669"/>
    <property type="project" value="TreeGrafter"/>
</dbReference>
<gene>
    <name evidence="11 13" type="primary">mnmG</name>
    <name evidence="11" type="synonym">gidA</name>
    <name evidence="13" type="ORF">FDK13_34390</name>
</gene>
<dbReference type="Proteomes" id="UP000304900">
    <property type="component" value="Unassembled WGS sequence"/>
</dbReference>
<dbReference type="RefSeq" id="WP_137344546.1">
    <property type="nucleotide sequence ID" value="NZ_BSQH01000037.1"/>
</dbReference>
<evidence type="ECO:0000256" key="4">
    <source>
        <dbReference type="ARBA" id="ARBA00020461"/>
    </source>
</evidence>
<evidence type="ECO:0000256" key="5">
    <source>
        <dbReference type="ARBA" id="ARBA00022630"/>
    </source>
</evidence>
<comment type="function">
    <text evidence="2 11">NAD-binding protein involved in the addition of a carboxymethylaminomethyl (cmnm) group at the wobble position (U34) of certain tRNAs, forming tRNA-cmnm(5)s(2)U34.</text>
</comment>
<evidence type="ECO:0000256" key="9">
    <source>
        <dbReference type="ARBA" id="ARBA00025948"/>
    </source>
</evidence>
<dbReference type="Gene3D" id="3.50.50.60">
    <property type="entry name" value="FAD/NAD(P)-binding domain"/>
    <property type="match status" value="2"/>
</dbReference>
<keyword evidence="5 11" id="KW-0285">Flavoprotein</keyword>
<dbReference type="InterPro" id="IPR036188">
    <property type="entry name" value="FAD/NAD-bd_sf"/>
</dbReference>
<dbReference type="Gene3D" id="1.10.10.1800">
    <property type="entry name" value="tRNA uridine 5-carboxymethylaminomethyl modification enzyme MnmG/GidA"/>
    <property type="match status" value="1"/>
</dbReference>
<comment type="subcellular location">
    <subcellularLocation>
        <location evidence="11">Cytoplasm</location>
    </subcellularLocation>
</comment>
<dbReference type="InterPro" id="IPR020595">
    <property type="entry name" value="MnmG-rel_CS"/>
</dbReference>
<evidence type="ECO:0000259" key="12">
    <source>
        <dbReference type="SMART" id="SM01228"/>
    </source>
</evidence>
<dbReference type="FunFam" id="1.10.150.570:FF:000001">
    <property type="entry name" value="tRNA uridine 5-carboxymethylaminomethyl modification enzyme MnmG"/>
    <property type="match status" value="1"/>
</dbReference>
<dbReference type="HAMAP" id="MF_00129">
    <property type="entry name" value="MnmG_GidA"/>
    <property type="match status" value="1"/>
</dbReference>
<comment type="subunit">
    <text evidence="9 11">Homodimer. Heterotetramer of two MnmE and two MnmG subunits.</text>
</comment>
<dbReference type="PROSITE" id="PS01281">
    <property type="entry name" value="GIDA_2"/>
    <property type="match status" value="1"/>
</dbReference>
<evidence type="ECO:0000256" key="10">
    <source>
        <dbReference type="ARBA" id="ARBA00031800"/>
    </source>
</evidence>
<dbReference type="FunFam" id="3.50.50.60:FF:000002">
    <property type="entry name" value="tRNA uridine 5-carboxymethylaminomethyl modification enzyme MnmG"/>
    <property type="match status" value="1"/>
</dbReference>
<evidence type="ECO:0000313" key="13">
    <source>
        <dbReference type="EMBL" id="TKT85103.1"/>
    </source>
</evidence>
<evidence type="ECO:0000256" key="2">
    <source>
        <dbReference type="ARBA" id="ARBA00003717"/>
    </source>
</evidence>
<sequence length="620" mass="69462">MFQEYDVIVVGAGHAGCEAAASAATMGSSVLLITMNMHTIAQMSCNPAMGGVAKGQIVREIDALGGQSGIVSDKTMIQFRMLNLSKGPAMWSPRCQSDRMMFALEWRSVLENNQNVDFWQDTVKGILLDGDKVCGVTTSLGIEIKSKSVVLTNGTFLNGLIHIGEKNFGGGRTGEKAATGITEQLKTLGFESGRMKTGTPPRVDGRSLDYTKMEEQPGDENPSKFSYKDTKKLTKQRSCWITYTNNEVHEILRTGFEKSPMFSGRIKGLGPRYCPSVEDKINRFADKDRHQIFVEPEGWDTVEVYVNGFSTSLPEDVQYAALKKIPGFENVKMFRPGYAIEYDYFPPTQLKSTLETHRVKNLFFAGQINGTTGYEEAACQGLIAGINAHRNVHNLEPFVLKRSEAYIGVLIDDLINKGTEEPYRMFTSRAEYRTLLRQDNADIRLTEKGFDIGLADQERLDNVRKKIQQVEEIITEFNSHKLYPEEINEKLEEVGSAQIREKTSVTQLLKRPQLNIDKIAEASPLIASLLEKYGEDTIKQAEIHVKYDSYIEKEKLLVDKMNRLEDLGIIENFNYDGVTSLSFEGREKLKRTRPSTIGQASRISGVSPSDISVLMLFIGR</sequence>
<comment type="similarity">
    <text evidence="3 11">Belongs to the MnmG family.</text>
</comment>
<comment type="caution">
    <text evidence="13">The sequence shown here is derived from an EMBL/GenBank/DDBJ whole genome shotgun (WGS) entry which is preliminary data.</text>
</comment>
<accession>A0A4V6Y1S3</accession>
<protein>
    <recommendedName>
        <fullName evidence="4 11">tRNA uridine 5-carboxymethylaminomethyl modification enzyme MnmG</fullName>
    </recommendedName>
    <alternativeName>
        <fullName evidence="10 11">Glucose-inhibited division protein A</fullName>
    </alternativeName>
</protein>
<organism evidence="13 14">
    <name type="scientific">Dyadobacter frigoris</name>
    <dbReference type="NCBI Taxonomy" id="2576211"/>
    <lineage>
        <taxon>Bacteria</taxon>
        <taxon>Pseudomonadati</taxon>
        <taxon>Bacteroidota</taxon>
        <taxon>Cytophagia</taxon>
        <taxon>Cytophagales</taxon>
        <taxon>Spirosomataceae</taxon>
        <taxon>Dyadobacter</taxon>
    </lineage>
</organism>
<dbReference type="InterPro" id="IPR049312">
    <property type="entry name" value="GIDA_C_N"/>
</dbReference>
<feature type="domain" description="tRNA uridine 5-carboxymethylaminomethyl modification enzyme C-terminal subdomain" evidence="12">
    <location>
        <begin position="545"/>
        <end position="616"/>
    </location>
</feature>
<dbReference type="InterPro" id="IPR047001">
    <property type="entry name" value="MnmG_C_subdom"/>
</dbReference>
<dbReference type="InterPro" id="IPR004416">
    <property type="entry name" value="MnmG"/>
</dbReference>
<keyword evidence="8 11" id="KW-0520">NAD</keyword>
<proteinExistence type="inferred from homology"/>
<evidence type="ECO:0000256" key="3">
    <source>
        <dbReference type="ARBA" id="ARBA00007653"/>
    </source>
</evidence>